<feature type="non-terminal residue" evidence="2">
    <location>
        <position position="170"/>
    </location>
</feature>
<feature type="region of interest" description="Disordered" evidence="1">
    <location>
        <begin position="103"/>
        <end position="124"/>
    </location>
</feature>
<gene>
    <name evidence="2" type="ORF">RFI_38639</name>
</gene>
<reference evidence="2 3" key="1">
    <citation type="journal article" date="2013" name="Curr. Biol.">
        <title>The Genome of the Foraminiferan Reticulomyxa filosa.</title>
        <authorList>
            <person name="Glockner G."/>
            <person name="Hulsmann N."/>
            <person name="Schleicher M."/>
            <person name="Noegel A.A."/>
            <person name="Eichinger L."/>
            <person name="Gallinger C."/>
            <person name="Pawlowski J."/>
            <person name="Sierra R."/>
            <person name="Euteneuer U."/>
            <person name="Pillet L."/>
            <person name="Moustafa A."/>
            <person name="Platzer M."/>
            <person name="Groth M."/>
            <person name="Szafranski K."/>
            <person name="Schliwa M."/>
        </authorList>
    </citation>
    <scope>NUCLEOTIDE SEQUENCE [LARGE SCALE GENOMIC DNA]</scope>
</reference>
<keyword evidence="3" id="KW-1185">Reference proteome</keyword>
<proteinExistence type="predicted"/>
<feature type="non-terminal residue" evidence="2">
    <location>
        <position position="1"/>
    </location>
</feature>
<evidence type="ECO:0000313" key="3">
    <source>
        <dbReference type="Proteomes" id="UP000023152"/>
    </source>
</evidence>
<protein>
    <submittedName>
        <fullName evidence="2">Uncharacterized protein</fullName>
    </submittedName>
</protein>
<name>X6LBF0_RETFI</name>
<organism evidence="2 3">
    <name type="scientific">Reticulomyxa filosa</name>
    <dbReference type="NCBI Taxonomy" id="46433"/>
    <lineage>
        <taxon>Eukaryota</taxon>
        <taxon>Sar</taxon>
        <taxon>Rhizaria</taxon>
        <taxon>Retaria</taxon>
        <taxon>Foraminifera</taxon>
        <taxon>Monothalamids</taxon>
        <taxon>Reticulomyxidae</taxon>
        <taxon>Reticulomyxa</taxon>
    </lineage>
</organism>
<dbReference type="EMBL" id="ASPP01045620">
    <property type="protein sequence ID" value="ETN98848.1"/>
    <property type="molecule type" value="Genomic_DNA"/>
</dbReference>
<sequence length="170" mass="19288">ILDMKDVHLNFHFEKIKKPTKAINNKSGTSLELKANLSFLLDYIEGKPYTNALIEMFEKQQGRFMVNQKLMGEWKRAVRAVQAAMIKHGGIASLARQYCQQQTNASSHHTDEEHNVGIGGDKENWSPSFKRKTAIEKLSSNDLRILSERVRVIANAIKPLALPVETMELL</sequence>
<accession>X6LBF0</accession>
<dbReference type="AlphaFoldDB" id="X6LBF0"/>
<feature type="compositionally biased region" description="Basic and acidic residues" evidence="1">
    <location>
        <begin position="108"/>
        <end position="124"/>
    </location>
</feature>
<evidence type="ECO:0000256" key="1">
    <source>
        <dbReference type="SAM" id="MobiDB-lite"/>
    </source>
</evidence>
<evidence type="ECO:0000313" key="2">
    <source>
        <dbReference type="EMBL" id="ETN98848.1"/>
    </source>
</evidence>
<dbReference type="Proteomes" id="UP000023152">
    <property type="component" value="Unassembled WGS sequence"/>
</dbReference>
<comment type="caution">
    <text evidence="2">The sequence shown here is derived from an EMBL/GenBank/DDBJ whole genome shotgun (WGS) entry which is preliminary data.</text>
</comment>